<keyword evidence="1" id="KW-0812">Transmembrane</keyword>
<reference evidence="2 3" key="1">
    <citation type="journal article" date="2015" name="Nature">
        <title>rRNA introns, odd ribosomes, and small enigmatic genomes across a large radiation of phyla.</title>
        <authorList>
            <person name="Brown C.T."/>
            <person name="Hug L.A."/>
            <person name="Thomas B.C."/>
            <person name="Sharon I."/>
            <person name="Castelle C.J."/>
            <person name="Singh A."/>
            <person name="Wilkins M.J."/>
            <person name="Williams K.H."/>
            <person name="Banfield J.F."/>
        </authorList>
    </citation>
    <scope>NUCLEOTIDE SEQUENCE [LARGE SCALE GENOMIC DNA]</scope>
</reference>
<sequence>MLEPEDYERMANAVHLAEQALDGAVQKVSNSGFIVVLGVVVLVAAMAIFGLITSFAPTTIAIPTLPEARALPERPENLPTITPTTIQVKVLLVMVDGVINPDLNTWISLSIKDEFEITGTCGLNGLTFEIPEGTHQATLVRYDTASITRVEILPPTPGNMGTLVVKPLCTLGDKYYFDAH</sequence>
<dbReference type="EMBL" id="LCFK01000006">
    <property type="protein sequence ID" value="KKS94629.1"/>
    <property type="molecule type" value="Genomic_DNA"/>
</dbReference>
<gene>
    <name evidence="2" type="ORF">UV68_C0006G0015</name>
</gene>
<dbReference type="Proteomes" id="UP000033980">
    <property type="component" value="Unassembled WGS sequence"/>
</dbReference>
<proteinExistence type="predicted"/>
<name>A0A0G1DAF5_9BACT</name>
<dbReference type="AlphaFoldDB" id="A0A0G1DAF5"/>
<evidence type="ECO:0000313" key="2">
    <source>
        <dbReference type="EMBL" id="KKS94629.1"/>
    </source>
</evidence>
<feature type="transmembrane region" description="Helical" evidence="1">
    <location>
        <begin position="31"/>
        <end position="52"/>
    </location>
</feature>
<organism evidence="2 3">
    <name type="scientific">Candidatus Collierbacteria bacterium GW2011_GWC2_43_12</name>
    <dbReference type="NCBI Taxonomy" id="1618390"/>
    <lineage>
        <taxon>Bacteria</taxon>
        <taxon>Candidatus Collieribacteriota</taxon>
    </lineage>
</organism>
<keyword evidence="1" id="KW-1133">Transmembrane helix</keyword>
<protein>
    <submittedName>
        <fullName evidence="2">Uncharacterized protein</fullName>
    </submittedName>
</protein>
<evidence type="ECO:0000256" key="1">
    <source>
        <dbReference type="SAM" id="Phobius"/>
    </source>
</evidence>
<accession>A0A0G1DAF5</accession>
<comment type="caution">
    <text evidence="2">The sequence shown here is derived from an EMBL/GenBank/DDBJ whole genome shotgun (WGS) entry which is preliminary data.</text>
</comment>
<keyword evidence="1" id="KW-0472">Membrane</keyword>
<evidence type="ECO:0000313" key="3">
    <source>
        <dbReference type="Proteomes" id="UP000033980"/>
    </source>
</evidence>